<dbReference type="InterPro" id="IPR029787">
    <property type="entry name" value="Nucleotide_cyclase"/>
</dbReference>
<evidence type="ECO:0000313" key="3">
    <source>
        <dbReference type="Proteomes" id="UP000095463"/>
    </source>
</evidence>
<proteinExistence type="predicted"/>
<sequence>MAVLARFGLAALIVGAVFAAGYFGAFASLDRLTGDSRFQFSDRPASGQVVFVDIDSASLAQVGVWPWPRQLHAELLDRLMGLGAAEVAFDIDFSASSSPEGDAALAAALEAAGGYAYLAAFEQVDGATRALRLSLPIEAFAAHATAASVNVSATRDGLIDRFAAATTTGGASIAALPVALYGKPAPAGDIHIDYGINLRSIDRITAGDLLAGKVDAQRVVDRQVVIGASAIELRDIFAVPRYGMLPGPLVQIAGLETLKAGRALTPLGDWPGIAAAALLALVFAARGGLRVRTATAIVVAAVGLGEVAALLLQRQYGLVLRTAGFEIAALLLLGQHVAFALAGEYGERRRAQARLLYLARHDAATDALSRSGLIEHMATHPAPAVVLVGVLRMDLVRGALGQPVAELALKAIARRLQLLDLGAVGLIDRDVFAIALQKAPTEASLKRLDWGLRAALRPAIMVEGHNVHVDVALALDGASPDASAAQMLERAELALRIGAQDHGVSTFEPSMETGVDRRRRIDAELREAIGRGELTVVFQPQISLSDGALVGVEALVRWQSPVLGPVSPADFIPLAEETGLIVPLGAFVLAEACKAAAAWDWDGRLAVNVSAAQIRLDDIGERVADVLVETGFEAKRLDLEITESVLVETPERLTQMFANLRGLGVGIAIDDFGTGYSSLSYLSGLDFDKLKIDQSFVRTLEAGTANAAIVQTIVDLARRLGKTTVAEGVETEAQRQLLAGMGCDIGQGYLIGRPVPAAEIAARIAGERAVA</sequence>
<name>A0A1E5XXH9_9HYPH</name>
<dbReference type="SMART" id="SM00052">
    <property type="entry name" value="EAL"/>
    <property type="match status" value="1"/>
</dbReference>
<dbReference type="SUPFAM" id="SSF141868">
    <property type="entry name" value="EAL domain-like"/>
    <property type="match status" value="1"/>
</dbReference>
<dbReference type="EMBL" id="LAJE02000008">
    <property type="protein sequence ID" value="OEO33263.1"/>
    <property type="molecule type" value="Genomic_DNA"/>
</dbReference>
<comment type="caution">
    <text evidence="2">The sequence shown here is derived from an EMBL/GenBank/DDBJ whole genome shotgun (WGS) entry which is preliminary data.</text>
</comment>
<organism evidence="2 3">
    <name type="scientific">Devosia insulae DS-56</name>
    <dbReference type="NCBI Taxonomy" id="1116389"/>
    <lineage>
        <taxon>Bacteria</taxon>
        <taxon>Pseudomonadati</taxon>
        <taxon>Pseudomonadota</taxon>
        <taxon>Alphaproteobacteria</taxon>
        <taxon>Hyphomicrobiales</taxon>
        <taxon>Devosiaceae</taxon>
        <taxon>Devosia</taxon>
    </lineage>
</organism>
<dbReference type="SMART" id="SM01080">
    <property type="entry name" value="CHASE2"/>
    <property type="match status" value="1"/>
</dbReference>
<dbReference type="GO" id="GO:0071111">
    <property type="term" value="F:cyclic-guanylate-specific phosphodiesterase activity"/>
    <property type="evidence" value="ECO:0007669"/>
    <property type="project" value="InterPro"/>
</dbReference>
<dbReference type="InterPro" id="IPR007890">
    <property type="entry name" value="CHASE2"/>
</dbReference>
<dbReference type="AlphaFoldDB" id="A0A1E5XXH9"/>
<dbReference type="Gene3D" id="3.30.70.270">
    <property type="match status" value="1"/>
</dbReference>
<dbReference type="InterPro" id="IPR050706">
    <property type="entry name" value="Cyclic-di-GMP_PDE-like"/>
</dbReference>
<reference evidence="2 3" key="1">
    <citation type="journal article" date="2015" name="Genome Announc.">
        <title>Genome Assemblies of Three Soil-Associated Devosia species: D. insulae, D. limi, and D. soli.</title>
        <authorList>
            <person name="Hassan Y.I."/>
            <person name="Lepp D."/>
            <person name="Zhou T."/>
        </authorList>
    </citation>
    <scope>NUCLEOTIDE SEQUENCE [LARGE SCALE GENOMIC DNA]</scope>
    <source>
        <strain evidence="2 3">DS-56</strain>
    </source>
</reference>
<dbReference type="InterPro" id="IPR001633">
    <property type="entry name" value="EAL_dom"/>
</dbReference>
<dbReference type="PROSITE" id="PS50883">
    <property type="entry name" value="EAL"/>
    <property type="match status" value="1"/>
</dbReference>
<evidence type="ECO:0000313" key="2">
    <source>
        <dbReference type="EMBL" id="OEO33263.1"/>
    </source>
</evidence>
<protein>
    <recommendedName>
        <fullName evidence="1">EAL domain-containing protein</fullName>
    </recommendedName>
</protein>
<evidence type="ECO:0000259" key="1">
    <source>
        <dbReference type="PROSITE" id="PS50883"/>
    </source>
</evidence>
<feature type="domain" description="EAL" evidence="1">
    <location>
        <begin position="518"/>
        <end position="768"/>
    </location>
</feature>
<dbReference type="InterPro" id="IPR043128">
    <property type="entry name" value="Rev_trsase/Diguanyl_cyclase"/>
</dbReference>
<dbReference type="PANTHER" id="PTHR33121">
    <property type="entry name" value="CYCLIC DI-GMP PHOSPHODIESTERASE PDEF"/>
    <property type="match status" value="1"/>
</dbReference>
<dbReference type="CDD" id="cd01948">
    <property type="entry name" value="EAL"/>
    <property type="match status" value="1"/>
</dbReference>
<dbReference type="Pfam" id="PF05226">
    <property type="entry name" value="CHASE2"/>
    <property type="match status" value="1"/>
</dbReference>
<dbReference type="SMART" id="SM00267">
    <property type="entry name" value="GGDEF"/>
    <property type="match status" value="1"/>
</dbReference>
<dbReference type="Proteomes" id="UP000095463">
    <property type="component" value="Unassembled WGS sequence"/>
</dbReference>
<keyword evidence="3" id="KW-1185">Reference proteome</keyword>
<dbReference type="PANTHER" id="PTHR33121:SF79">
    <property type="entry name" value="CYCLIC DI-GMP PHOSPHODIESTERASE PDED-RELATED"/>
    <property type="match status" value="1"/>
</dbReference>
<accession>A0A1E5XXH9</accession>
<dbReference type="SUPFAM" id="SSF55073">
    <property type="entry name" value="Nucleotide cyclase"/>
    <property type="match status" value="1"/>
</dbReference>
<dbReference type="Gene3D" id="3.20.20.450">
    <property type="entry name" value="EAL domain"/>
    <property type="match status" value="1"/>
</dbReference>
<dbReference type="InterPro" id="IPR035919">
    <property type="entry name" value="EAL_sf"/>
</dbReference>
<gene>
    <name evidence="2" type="ORF">VW23_007520</name>
</gene>
<dbReference type="InterPro" id="IPR000160">
    <property type="entry name" value="GGDEF_dom"/>
</dbReference>
<dbReference type="Pfam" id="PF00563">
    <property type="entry name" value="EAL"/>
    <property type="match status" value="1"/>
</dbReference>
<dbReference type="RefSeq" id="WP_069907614.1">
    <property type="nucleotide sequence ID" value="NZ_LAJE02000008.1"/>
</dbReference>